<dbReference type="eggNOG" id="ENOG5033SXI">
    <property type="taxonomic scope" value="Bacteria"/>
</dbReference>
<comment type="caution">
    <text evidence="4">The sequence shown here is derived from an EMBL/GenBank/DDBJ whole genome shotgun (WGS) entry which is preliminary data.</text>
</comment>
<proteinExistence type="predicted"/>
<feature type="domain" description="Clp R" evidence="3">
    <location>
        <begin position="1"/>
        <end position="59"/>
    </location>
</feature>
<dbReference type="Gene3D" id="1.10.1780.10">
    <property type="entry name" value="Clp, N-terminal domain"/>
    <property type="match status" value="2"/>
</dbReference>
<evidence type="ECO:0000313" key="4">
    <source>
        <dbReference type="EMBL" id="EGD55347.1"/>
    </source>
</evidence>
<feature type="compositionally biased region" description="Basic residues" evidence="2">
    <location>
        <begin position="148"/>
        <end position="158"/>
    </location>
</feature>
<evidence type="ECO:0000256" key="1">
    <source>
        <dbReference type="PROSITE-ProRule" id="PRU01251"/>
    </source>
</evidence>
<evidence type="ECO:0000313" key="5">
    <source>
        <dbReference type="Proteomes" id="UP000035065"/>
    </source>
</evidence>
<gene>
    <name evidence="4" type="ORF">SCNU_08816</name>
</gene>
<dbReference type="STRING" id="644548.SCNU_08816"/>
<dbReference type="InterPro" id="IPR004176">
    <property type="entry name" value="Clp_R_N"/>
</dbReference>
<keyword evidence="5" id="KW-1185">Reference proteome</keyword>
<protein>
    <submittedName>
        <fullName evidence="4">Clp domain-containing protein</fullName>
    </submittedName>
</protein>
<feature type="region of interest" description="Disordered" evidence="2">
    <location>
        <begin position="94"/>
        <end position="166"/>
    </location>
</feature>
<dbReference type="SUPFAM" id="SSF81923">
    <property type="entry name" value="Double Clp-N motif"/>
    <property type="match status" value="2"/>
</dbReference>
<dbReference type="AlphaFoldDB" id="F1YIN9"/>
<evidence type="ECO:0000259" key="3">
    <source>
        <dbReference type="PROSITE" id="PS51903"/>
    </source>
</evidence>
<evidence type="ECO:0000256" key="2">
    <source>
        <dbReference type="SAM" id="MobiDB-lite"/>
    </source>
</evidence>
<reference evidence="4 5" key="1">
    <citation type="journal article" date="2011" name="J. Bacteriol.">
        <title>Draft Genome Sequence of Gordonia neofelifaecis NRRL B-59395, a Cholesterol-Degrading Actinomycete.</title>
        <authorList>
            <person name="Ge F."/>
            <person name="Li W."/>
            <person name="Chen G."/>
            <person name="Liu Y."/>
            <person name="Zhang G."/>
            <person name="Yong B."/>
            <person name="Wang Q."/>
            <person name="Wang N."/>
            <person name="Huang Z."/>
            <person name="Li W."/>
            <person name="Wang J."/>
            <person name="Wu C."/>
            <person name="Xie Q."/>
            <person name="Liu G."/>
        </authorList>
    </citation>
    <scope>NUCLEOTIDE SEQUENCE [LARGE SCALE GENOMIC DNA]</scope>
    <source>
        <strain evidence="4 5">NRRL B-59395</strain>
    </source>
</reference>
<name>F1YIN9_9ACTN</name>
<sequence length="229" mass="24410">MFAAQEAKDLGSREIGTEHLLLGMLGNARSPLFTVLTEQGLTLAAARDVVRQGGAADAEDIRDRYEEDREALRSIGIDLDKVRAAVGDRFGEDLSDGWGQRADRGRGRGRGRPHARPQCGPGGWEGPGLQAQVGPDGIWFGPWEGGRGRRGPRGRGRGSRMSEGARESIRVAVTSARDNQEHDISVERVLLAILDGADPAAVAVVESATTVEALRTAVLATLPEATATR</sequence>
<dbReference type="EMBL" id="AEUD01000006">
    <property type="protein sequence ID" value="EGD55347.1"/>
    <property type="molecule type" value="Genomic_DNA"/>
</dbReference>
<dbReference type="InterPro" id="IPR036628">
    <property type="entry name" value="Clp_N_dom_sf"/>
</dbReference>
<accession>F1YIN9</accession>
<dbReference type="Proteomes" id="UP000035065">
    <property type="component" value="Unassembled WGS sequence"/>
</dbReference>
<dbReference type="PROSITE" id="PS51903">
    <property type="entry name" value="CLP_R"/>
    <property type="match status" value="1"/>
</dbReference>
<keyword evidence="1" id="KW-0677">Repeat</keyword>
<organism evidence="4 5">
    <name type="scientific">Gordonia neofelifaecis NRRL B-59395</name>
    <dbReference type="NCBI Taxonomy" id="644548"/>
    <lineage>
        <taxon>Bacteria</taxon>
        <taxon>Bacillati</taxon>
        <taxon>Actinomycetota</taxon>
        <taxon>Actinomycetes</taxon>
        <taxon>Mycobacteriales</taxon>
        <taxon>Gordoniaceae</taxon>
        <taxon>Gordonia</taxon>
    </lineage>
</organism>